<evidence type="ECO:0000313" key="2">
    <source>
        <dbReference type="WBParaSite" id="ACRNAN_scaffold5587.g30547.t1"/>
    </source>
</evidence>
<organism evidence="1 2">
    <name type="scientific">Acrobeloides nanus</name>
    <dbReference type="NCBI Taxonomy" id="290746"/>
    <lineage>
        <taxon>Eukaryota</taxon>
        <taxon>Metazoa</taxon>
        <taxon>Ecdysozoa</taxon>
        <taxon>Nematoda</taxon>
        <taxon>Chromadorea</taxon>
        <taxon>Rhabditida</taxon>
        <taxon>Tylenchina</taxon>
        <taxon>Cephalobomorpha</taxon>
        <taxon>Cephaloboidea</taxon>
        <taxon>Cephalobidae</taxon>
        <taxon>Acrobeloides</taxon>
    </lineage>
</organism>
<dbReference type="AlphaFoldDB" id="A0A914E4P4"/>
<protein>
    <submittedName>
        <fullName evidence="2">Uncharacterized protein</fullName>
    </submittedName>
</protein>
<reference evidence="2" key="1">
    <citation type="submission" date="2022-11" db="UniProtKB">
        <authorList>
            <consortium name="WormBaseParasite"/>
        </authorList>
    </citation>
    <scope>IDENTIFICATION</scope>
</reference>
<sequence length="76" mass="9023">MCCLYNRKKVNNAGLEYYYYVVRDEHGCRGCAYLNPATNHFTVKNGYVNPMMSNQDDEVMIFKVGFIDNFIFYEKR</sequence>
<name>A0A914E4P4_9BILA</name>
<dbReference type="Proteomes" id="UP000887540">
    <property type="component" value="Unplaced"/>
</dbReference>
<keyword evidence="1" id="KW-1185">Reference proteome</keyword>
<accession>A0A914E4P4</accession>
<proteinExistence type="predicted"/>
<dbReference type="WBParaSite" id="ACRNAN_scaffold5587.g30547.t1">
    <property type="protein sequence ID" value="ACRNAN_scaffold5587.g30547.t1"/>
    <property type="gene ID" value="ACRNAN_scaffold5587.g30547"/>
</dbReference>
<evidence type="ECO:0000313" key="1">
    <source>
        <dbReference type="Proteomes" id="UP000887540"/>
    </source>
</evidence>